<evidence type="ECO:0000259" key="2">
    <source>
        <dbReference type="Pfam" id="PF10816"/>
    </source>
</evidence>
<dbReference type="KEGG" id="vin:AKJ08_1806"/>
<dbReference type="Pfam" id="PF10816">
    <property type="entry name" value="DUF2760"/>
    <property type="match status" value="1"/>
</dbReference>
<accession>A0A0K1PE64</accession>
<sequence length="177" mass="18811">MPWKVLFDGLAASLVQKSLERGEVPALPAPAPAPKAPEAPRVVEPKAPSKEEQAASALQLLAILQRDGRFVDFLQEEIAAASDDQVGAAARIVHEGCRKALAQYVRFAPIRDEEEGAAVTVPAGFDAARVRLTGNVTGQPPFRGRLAHPGWKATEVRFPTLAAGHEATVIAPAEVEL</sequence>
<dbReference type="EMBL" id="CP012332">
    <property type="protein sequence ID" value="AKU91419.1"/>
    <property type="molecule type" value="Genomic_DNA"/>
</dbReference>
<evidence type="ECO:0000313" key="4">
    <source>
        <dbReference type="Proteomes" id="UP000055590"/>
    </source>
</evidence>
<organism evidence="3 4">
    <name type="scientific">Vulgatibacter incomptus</name>
    <dbReference type="NCBI Taxonomy" id="1391653"/>
    <lineage>
        <taxon>Bacteria</taxon>
        <taxon>Pseudomonadati</taxon>
        <taxon>Myxococcota</taxon>
        <taxon>Myxococcia</taxon>
        <taxon>Myxococcales</taxon>
        <taxon>Cystobacterineae</taxon>
        <taxon>Vulgatibacteraceae</taxon>
        <taxon>Vulgatibacter</taxon>
    </lineage>
</organism>
<protein>
    <recommendedName>
        <fullName evidence="2">DUF2760 domain-containing protein</fullName>
    </recommendedName>
</protein>
<dbReference type="PATRIC" id="fig|1391653.3.peg.1895"/>
<evidence type="ECO:0000256" key="1">
    <source>
        <dbReference type="SAM" id="MobiDB-lite"/>
    </source>
</evidence>
<keyword evidence="4" id="KW-1185">Reference proteome</keyword>
<dbReference type="STRING" id="1391653.AKJ08_1806"/>
<proteinExistence type="predicted"/>
<name>A0A0K1PE64_9BACT</name>
<feature type="compositionally biased region" description="Basic and acidic residues" evidence="1">
    <location>
        <begin position="41"/>
        <end position="50"/>
    </location>
</feature>
<dbReference type="AlphaFoldDB" id="A0A0K1PE64"/>
<feature type="region of interest" description="Disordered" evidence="1">
    <location>
        <begin position="23"/>
        <end position="50"/>
    </location>
</feature>
<feature type="domain" description="DUF2760" evidence="2">
    <location>
        <begin position="55"/>
        <end position="176"/>
    </location>
</feature>
<dbReference type="Proteomes" id="UP000055590">
    <property type="component" value="Chromosome"/>
</dbReference>
<reference evidence="3 4" key="1">
    <citation type="submission" date="2015-08" db="EMBL/GenBank/DDBJ databases">
        <authorList>
            <person name="Babu N.S."/>
            <person name="Beckwith C.J."/>
            <person name="Beseler K.G."/>
            <person name="Brison A."/>
            <person name="Carone J.V."/>
            <person name="Caskin T.P."/>
            <person name="Diamond M."/>
            <person name="Durham M.E."/>
            <person name="Foxe J.M."/>
            <person name="Go M."/>
            <person name="Henderson B.A."/>
            <person name="Jones I.B."/>
            <person name="McGettigan J.A."/>
            <person name="Micheletti S.J."/>
            <person name="Nasrallah M.E."/>
            <person name="Ortiz D."/>
            <person name="Piller C.R."/>
            <person name="Privatt S.R."/>
            <person name="Schneider S.L."/>
            <person name="Sharp S."/>
            <person name="Smith T.C."/>
            <person name="Stanton J.D."/>
            <person name="Ullery H.E."/>
            <person name="Wilson R.J."/>
            <person name="Serrano M.G."/>
            <person name="Buck G."/>
            <person name="Lee V."/>
            <person name="Wang Y."/>
            <person name="Carvalho R."/>
            <person name="Voegtly L."/>
            <person name="Shi R."/>
            <person name="Duckworth R."/>
            <person name="Johnson A."/>
            <person name="Loviza R."/>
            <person name="Walstead R."/>
            <person name="Shah Z."/>
            <person name="Kiflezghi M."/>
            <person name="Wade K."/>
            <person name="Ball S.L."/>
            <person name="Bradley K.W."/>
            <person name="Asai D.J."/>
            <person name="Bowman C.A."/>
            <person name="Russell D.A."/>
            <person name="Pope W.H."/>
            <person name="Jacobs-Sera D."/>
            <person name="Hendrix R.W."/>
            <person name="Hatfull G.F."/>
        </authorList>
    </citation>
    <scope>NUCLEOTIDE SEQUENCE [LARGE SCALE GENOMIC DNA]</scope>
    <source>
        <strain evidence="3 4">DSM 27710</strain>
    </source>
</reference>
<gene>
    <name evidence="3" type="ORF">AKJ08_1806</name>
</gene>
<dbReference type="InterPro" id="IPR021212">
    <property type="entry name" value="DUF2760"/>
</dbReference>
<feature type="compositionally biased region" description="Pro residues" evidence="1">
    <location>
        <begin position="27"/>
        <end position="37"/>
    </location>
</feature>
<evidence type="ECO:0000313" key="3">
    <source>
        <dbReference type="EMBL" id="AKU91419.1"/>
    </source>
</evidence>